<protein>
    <submittedName>
        <fullName evidence="4">Uncharacterized protein</fullName>
    </submittedName>
</protein>
<evidence type="ECO:0000256" key="3">
    <source>
        <dbReference type="SAM" id="Phobius"/>
    </source>
</evidence>
<keyword evidence="3" id="KW-1133">Transmembrane helix</keyword>
<feature type="compositionally biased region" description="Acidic residues" evidence="2">
    <location>
        <begin position="377"/>
        <end position="461"/>
    </location>
</feature>
<feature type="region of interest" description="Disordered" evidence="2">
    <location>
        <begin position="1"/>
        <end position="31"/>
    </location>
</feature>
<feature type="coiled-coil region" evidence="1">
    <location>
        <begin position="302"/>
        <end position="329"/>
    </location>
</feature>
<proteinExistence type="predicted"/>
<comment type="caution">
    <text evidence="4">The sequence shown here is derived from an EMBL/GenBank/DDBJ whole genome shotgun (WGS) entry which is preliminary data.</text>
</comment>
<evidence type="ECO:0000256" key="2">
    <source>
        <dbReference type="SAM" id="MobiDB-lite"/>
    </source>
</evidence>
<dbReference type="AlphaFoldDB" id="A0AAD8PGU7"/>
<evidence type="ECO:0000256" key="1">
    <source>
        <dbReference type="SAM" id="Coils"/>
    </source>
</evidence>
<evidence type="ECO:0000313" key="5">
    <source>
        <dbReference type="Proteomes" id="UP001230268"/>
    </source>
</evidence>
<keyword evidence="3" id="KW-0812">Transmembrane</keyword>
<feature type="compositionally biased region" description="Basic residues" evidence="2">
    <location>
        <begin position="17"/>
        <end position="28"/>
    </location>
</feature>
<evidence type="ECO:0000313" key="4">
    <source>
        <dbReference type="EMBL" id="KAK1445086.1"/>
    </source>
</evidence>
<keyword evidence="5" id="KW-1185">Reference proteome</keyword>
<name>A0AAD8PGU7_BABGI</name>
<feature type="region of interest" description="Disordered" evidence="2">
    <location>
        <begin position="370"/>
        <end position="461"/>
    </location>
</feature>
<dbReference type="Proteomes" id="UP001230268">
    <property type="component" value="Unassembled WGS sequence"/>
</dbReference>
<reference evidence="4" key="1">
    <citation type="submission" date="2023-08" db="EMBL/GenBank/DDBJ databases">
        <title>Draft sequence of the Babesia gibsoni genome.</title>
        <authorList>
            <person name="Yamagishi J.Y."/>
            <person name="Xuan X.X."/>
        </authorList>
    </citation>
    <scope>NUCLEOTIDE SEQUENCE</scope>
    <source>
        <strain evidence="4">Azabu</strain>
    </source>
</reference>
<sequence length="461" mass="51774">MQPPAPTTDLAGGLGLPKRRRRRGRKDRAKPFKVNYRNRTYGDAATLPTVSDSATVEHHHMPTHKTFLSAVNQVSHKGKSPIHHLMDDDDDDITPLVLLDSSTYRPLISQHGPSLKDRSITDRMIHWDGQVIDASKHPRDANFLVLAQGAAKETTNSNLYPSVFTYDFWTGDDNDPYPNGSLPDLNNEPYLGDIQPMAITSQTRRKFDNVRHINNFFMADEARLPIYIAAFSSGFFSVLLCLCAILYVKYVFVNVRRMKGRVNQEKPQDKLSLLNKQAIIKSLKGENLAATRAMNPSLARIEDFIINEVKKWEKRVRQAEETKAREEELGNVIGNFAPGESLSVPVTGDPVTNLRTAAIDEMFQTRKGISGKLEQEFVSETETETDDDESGSEESESEDDETDSEDYESDSEDDENESEDDENESDDDESESSGETEEDESETDDESETESDEGTSSEDTD</sequence>
<feature type="transmembrane region" description="Helical" evidence="3">
    <location>
        <begin position="224"/>
        <end position="248"/>
    </location>
</feature>
<organism evidence="4 5">
    <name type="scientific">Babesia gibsoni</name>
    <dbReference type="NCBI Taxonomy" id="33632"/>
    <lineage>
        <taxon>Eukaryota</taxon>
        <taxon>Sar</taxon>
        <taxon>Alveolata</taxon>
        <taxon>Apicomplexa</taxon>
        <taxon>Aconoidasida</taxon>
        <taxon>Piroplasmida</taxon>
        <taxon>Babesiidae</taxon>
        <taxon>Babesia</taxon>
    </lineage>
</organism>
<dbReference type="EMBL" id="JAVEPI010000001">
    <property type="protein sequence ID" value="KAK1445086.1"/>
    <property type="molecule type" value="Genomic_DNA"/>
</dbReference>
<accession>A0AAD8PGU7</accession>
<gene>
    <name evidence="4" type="ORF">BgAZ_109920</name>
</gene>
<keyword evidence="3" id="KW-0472">Membrane</keyword>
<keyword evidence="1" id="KW-0175">Coiled coil</keyword>